<comment type="function">
    <text evidence="10">IGPS catalyzes the conversion of PRFAR and glutamine to IGP, AICAR and glutamate. The HisH subunit catalyzes the hydrolysis of glutamine to glutamate and ammonia as part of the synthesis of IGP and AICAR. The resulting ammonia molecule is channeled to the active site of HisF.</text>
</comment>
<evidence type="ECO:0000256" key="2">
    <source>
        <dbReference type="ARBA" id="ARBA00011152"/>
    </source>
</evidence>
<comment type="subcellular location">
    <subcellularLocation>
        <location evidence="10">Cytoplasm</location>
    </subcellularLocation>
</comment>
<dbReference type="GO" id="GO:0000105">
    <property type="term" value="P:L-histidine biosynthetic process"/>
    <property type="evidence" value="ECO:0007669"/>
    <property type="project" value="UniProtKB-UniRule"/>
</dbReference>
<dbReference type="PROSITE" id="PS51273">
    <property type="entry name" value="GATASE_TYPE_1"/>
    <property type="match status" value="1"/>
</dbReference>
<dbReference type="GO" id="GO:0005737">
    <property type="term" value="C:cytoplasm"/>
    <property type="evidence" value="ECO:0007669"/>
    <property type="project" value="UniProtKB-SubCell"/>
</dbReference>
<dbReference type="EMBL" id="FOFU01000008">
    <property type="protein sequence ID" value="SEQ66896.1"/>
    <property type="molecule type" value="Genomic_DNA"/>
</dbReference>
<proteinExistence type="inferred from homology"/>
<evidence type="ECO:0000259" key="12">
    <source>
        <dbReference type="Pfam" id="PF00117"/>
    </source>
</evidence>
<dbReference type="GO" id="GO:0000107">
    <property type="term" value="F:imidazoleglycerol-phosphate synthase activity"/>
    <property type="evidence" value="ECO:0007669"/>
    <property type="project" value="UniProtKB-UniRule"/>
</dbReference>
<dbReference type="InterPro" id="IPR010139">
    <property type="entry name" value="Imidazole-glycPsynth_HisH"/>
</dbReference>
<keyword evidence="7 10" id="KW-0456">Lyase</keyword>
<dbReference type="InterPro" id="IPR029062">
    <property type="entry name" value="Class_I_gatase-like"/>
</dbReference>
<dbReference type="InterPro" id="IPR017926">
    <property type="entry name" value="GATASE"/>
</dbReference>
<evidence type="ECO:0000313" key="13">
    <source>
        <dbReference type="EMBL" id="SEQ66896.1"/>
    </source>
</evidence>
<evidence type="ECO:0000256" key="3">
    <source>
        <dbReference type="ARBA" id="ARBA00022605"/>
    </source>
</evidence>
<dbReference type="EC" id="4.3.2.10" evidence="10"/>
<accession>A0A1H9HX07</accession>
<dbReference type="eggNOG" id="COG0118">
    <property type="taxonomic scope" value="Bacteria"/>
</dbReference>
<feature type="active site" description="Nucleophile" evidence="10 11">
    <location>
        <position position="79"/>
    </location>
</feature>
<sequence length="211" mass="23285">MVGIIDFNAGNITSLERALDYLKIPYIRSKNPSELKDCDRFMFPGDGDDAYAMAELKKSGFDVFVREQVAAGKPLLGICVGSQIIFEHSEEGDATCLGLVEGEIKHFYTIEPKMKEDKIKVPHMGWNNISFENGDCPILAGIKNDSDVYFVHSFVICPKDASVVKAYAEYGIKVPSVIQKGNVFACQFHPEKSGVTGLKIIENFCKLGTSC</sequence>
<dbReference type="STRING" id="163.SAMN04487775_10385"/>
<dbReference type="GO" id="GO:0016829">
    <property type="term" value="F:lyase activity"/>
    <property type="evidence" value="ECO:0007669"/>
    <property type="project" value="UniProtKB-KW"/>
</dbReference>
<dbReference type="EC" id="3.5.1.2" evidence="10"/>
<evidence type="ECO:0000256" key="1">
    <source>
        <dbReference type="ARBA" id="ARBA00005091"/>
    </source>
</evidence>
<gene>
    <name evidence="10" type="primary">hisH</name>
    <name evidence="13" type="ORF">SAMN04487977_10818</name>
</gene>
<keyword evidence="3 10" id="KW-0028">Amino-acid biosynthesis</keyword>
<feature type="active site" evidence="10 11">
    <location>
        <position position="191"/>
    </location>
</feature>
<keyword evidence="4 10" id="KW-0378">Hydrolase</keyword>
<keyword evidence="6 10" id="KW-0368">Histidine biosynthesis</keyword>
<dbReference type="Pfam" id="PF00117">
    <property type="entry name" value="GATase"/>
    <property type="match status" value="1"/>
</dbReference>
<evidence type="ECO:0000256" key="6">
    <source>
        <dbReference type="ARBA" id="ARBA00023102"/>
    </source>
</evidence>
<feature type="active site" evidence="10 11">
    <location>
        <position position="189"/>
    </location>
</feature>
<protein>
    <recommendedName>
        <fullName evidence="10">Imidazole glycerol phosphate synthase subunit HisH</fullName>
        <ecNumber evidence="10">4.3.2.10</ecNumber>
    </recommendedName>
    <alternativeName>
        <fullName evidence="10">IGP synthase glutaminase subunit</fullName>
        <ecNumber evidence="10">3.5.1.2</ecNumber>
    </alternativeName>
    <alternativeName>
        <fullName evidence="10">IGP synthase subunit HisH</fullName>
    </alternativeName>
    <alternativeName>
        <fullName evidence="10">ImGP synthase subunit HisH</fullName>
        <shortName evidence="10">IGPS subunit HisH</shortName>
    </alternativeName>
</protein>
<dbReference type="PIRSF" id="PIRSF000495">
    <property type="entry name" value="Amidotransf_hisH"/>
    <property type="match status" value="1"/>
</dbReference>
<dbReference type="PANTHER" id="PTHR42701:SF1">
    <property type="entry name" value="IMIDAZOLE GLYCEROL PHOSPHATE SYNTHASE SUBUNIT HISH"/>
    <property type="match status" value="1"/>
</dbReference>
<dbReference type="SUPFAM" id="SSF52317">
    <property type="entry name" value="Class I glutamine amidotransferase-like"/>
    <property type="match status" value="1"/>
</dbReference>
<evidence type="ECO:0000256" key="4">
    <source>
        <dbReference type="ARBA" id="ARBA00022801"/>
    </source>
</evidence>
<dbReference type="NCBIfam" id="TIGR01855">
    <property type="entry name" value="IMP_synth_hisH"/>
    <property type="match status" value="1"/>
</dbReference>
<evidence type="ECO:0000256" key="8">
    <source>
        <dbReference type="ARBA" id="ARBA00047838"/>
    </source>
</evidence>
<comment type="subunit">
    <text evidence="2 10">Heterodimer of HisH and HisF.</text>
</comment>
<dbReference type="Proteomes" id="UP000182360">
    <property type="component" value="Unassembled WGS sequence"/>
</dbReference>
<dbReference type="RefSeq" id="WP_074644592.1">
    <property type="nucleotide sequence ID" value="NZ_FOFU01000008.1"/>
</dbReference>
<name>A0A1H9HX07_9SPIR</name>
<comment type="catalytic activity">
    <reaction evidence="8 10">
        <text>5-[(5-phospho-1-deoxy-D-ribulos-1-ylimino)methylamino]-1-(5-phospho-beta-D-ribosyl)imidazole-4-carboxamide + L-glutamine = D-erythro-1-(imidazol-4-yl)glycerol 3-phosphate + 5-amino-1-(5-phospho-beta-D-ribosyl)imidazole-4-carboxamide + L-glutamate + H(+)</text>
        <dbReference type="Rhea" id="RHEA:24793"/>
        <dbReference type="ChEBI" id="CHEBI:15378"/>
        <dbReference type="ChEBI" id="CHEBI:29985"/>
        <dbReference type="ChEBI" id="CHEBI:58278"/>
        <dbReference type="ChEBI" id="CHEBI:58359"/>
        <dbReference type="ChEBI" id="CHEBI:58475"/>
        <dbReference type="ChEBI" id="CHEBI:58525"/>
        <dbReference type="EC" id="4.3.2.10"/>
    </reaction>
</comment>
<evidence type="ECO:0000313" key="14">
    <source>
        <dbReference type="Proteomes" id="UP000182360"/>
    </source>
</evidence>
<feature type="domain" description="Glutamine amidotransferase" evidence="12">
    <location>
        <begin position="4"/>
        <end position="205"/>
    </location>
</feature>
<comment type="pathway">
    <text evidence="1 10">Amino-acid biosynthesis; L-histidine biosynthesis; L-histidine from 5-phospho-alpha-D-ribose 1-diphosphate: step 5/9.</text>
</comment>
<evidence type="ECO:0000256" key="5">
    <source>
        <dbReference type="ARBA" id="ARBA00022962"/>
    </source>
</evidence>
<dbReference type="PANTHER" id="PTHR42701">
    <property type="entry name" value="IMIDAZOLE GLYCEROL PHOSPHATE SYNTHASE SUBUNIT HISH"/>
    <property type="match status" value="1"/>
</dbReference>
<dbReference type="UniPathway" id="UPA00031">
    <property type="reaction ID" value="UER00010"/>
</dbReference>
<evidence type="ECO:0000256" key="11">
    <source>
        <dbReference type="PIRSR" id="PIRSR000495-1"/>
    </source>
</evidence>
<evidence type="ECO:0000256" key="10">
    <source>
        <dbReference type="HAMAP-Rule" id="MF_00278"/>
    </source>
</evidence>
<dbReference type="CDD" id="cd01748">
    <property type="entry name" value="GATase1_IGP_Synthase"/>
    <property type="match status" value="1"/>
</dbReference>
<dbReference type="HAMAP" id="MF_00278">
    <property type="entry name" value="HisH"/>
    <property type="match status" value="1"/>
</dbReference>
<keyword evidence="10" id="KW-0963">Cytoplasm</keyword>
<dbReference type="AlphaFoldDB" id="A0A1H9HX07"/>
<evidence type="ECO:0000256" key="9">
    <source>
        <dbReference type="ARBA" id="ARBA00049534"/>
    </source>
</evidence>
<evidence type="ECO:0000256" key="7">
    <source>
        <dbReference type="ARBA" id="ARBA00023239"/>
    </source>
</evidence>
<keyword evidence="5 10" id="KW-0315">Glutamine amidotransferase</keyword>
<comment type="catalytic activity">
    <reaction evidence="9 10">
        <text>L-glutamine + H2O = L-glutamate + NH4(+)</text>
        <dbReference type="Rhea" id="RHEA:15889"/>
        <dbReference type="ChEBI" id="CHEBI:15377"/>
        <dbReference type="ChEBI" id="CHEBI:28938"/>
        <dbReference type="ChEBI" id="CHEBI:29985"/>
        <dbReference type="ChEBI" id="CHEBI:58359"/>
        <dbReference type="EC" id="3.5.1.2"/>
    </reaction>
</comment>
<keyword evidence="14" id="KW-1185">Reference proteome</keyword>
<dbReference type="GO" id="GO:0004359">
    <property type="term" value="F:glutaminase activity"/>
    <property type="evidence" value="ECO:0007669"/>
    <property type="project" value="UniProtKB-EC"/>
</dbReference>
<reference evidence="13 14" key="1">
    <citation type="submission" date="2016-10" db="EMBL/GenBank/DDBJ databases">
        <authorList>
            <person name="de Groot N.N."/>
        </authorList>
    </citation>
    <scope>NUCLEOTIDE SEQUENCE [LARGE SCALE GENOMIC DNA]</scope>
    <source>
        <strain evidence="13 14">B25</strain>
    </source>
</reference>
<organism evidence="13 14">
    <name type="scientific">Treponema bryantii</name>
    <dbReference type="NCBI Taxonomy" id="163"/>
    <lineage>
        <taxon>Bacteria</taxon>
        <taxon>Pseudomonadati</taxon>
        <taxon>Spirochaetota</taxon>
        <taxon>Spirochaetia</taxon>
        <taxon>Spirochaetales</taxon>
        <taxon>Treponemataceae</taxon>
        <taxon>Treponema</taxon>
    </lineage>
</organism>
<dbReference type="Gene3D" id="3.40.50.880">
    <property type="match status" value="1"/>
</dbReference>
<dbReference type="OrthoDB" id="9807137at2"/>